<dbReference type="InterPro" id="IPR016192">
    <property type="entry name" value="APOBEC/CMP_deaminase_Zn-bd"/>
</dbReference>
<dbReference type="SUPFAM" id="SSF53927">
    <property type="entry name" value="Cytidine deaminase-like"/>
    <property type="match status" value="1"/>
</dbReference>
<reference evidence="14" key="1">
    <citation type="submission" date="2025-08" db="UniProtKB">
        <authorList>
            <consortium name="RefSeq"/>
        </authorList>
    </citation>
    <scope>IDENTIFICATION</scope>
    <source>
        <strain evidence="14">15112-1751.03</strain>
        <tissue evidence="14">Whole Adult</tissue>
    </source>
</reference>
<evidence type="ECO:0000256" key="8">
    <source>
        <dbReference type="ARBA" id="ARBA00032005"/>
    </source>
</evidence>
<dbReference type="Proteomes" id="UP000515160">
    <property type="component" value="Chromosome 2L"/>
</dbReference>
<evidence type="ECO:0000256" key="11">
    <source>
        <dbReference type="PIRSR" id="PIRSR606262-3"/>
    </source>
</evidence>
<dbReference type="PROSITE" id="PS00903">
    <property type="entry name" value="CYT_DCMP_DEAMINASES_1"/>
    <property type="match status" value="1"/>
</dbReference>
<dbReference type="NCBIfam" id="NF004064">
    <property type="entry name" value="PRK05578.1"/>
    <property type="match status" value="1"/>
</dbReference>
<keyword evidence="6" id="KW-0378">Hydrolase</keyword>
<evidence type="ECO:0000256" key="1">
    <source>
        <dbReference type="ARBA" id="ARBA00001947"/>
    </source>
</evidence>
<evidence type="ECO:0000256" key="10">
    <source>
        <dbReference type="PIRSR" id="PIRSR606262-1"/>
    </source>
</evidence>
<name>A0A6P8WC56_DROAB</name>
<feature type="binding site" evidence="11">
    <location>
        <position position="134"/>
    </location>
    <ligand>
        <name>Zn(2+)</name>
        <dbReference type="ChEBI" id="CHEBI:29105"/>
        <note>catalytic</note>
    </ligand>
</feature>
<evidence type="ECO:0000256" key="4">
    <source>
        <dbReference type="ARBA" id="ARBA00012783"/>
    </source>
</evidence>
<dbReference type="OrthoDB" id="414540at2759"/>
<evidence type="ECO:0000256" key="6">
    <source>
        <dbReference type="ARBA" id="ARBA00022801"/>
    </source>
</evidence>
<dbReference type="GO" id="GO:0055086">
    <property type="term" value="P:nucleobase-containing small molecule metabolic process"/>
    <property type="evidence" value="ECO:0007669"/>
    <property type="project" value="UniProtKB-ARBA"/>
</dbReference>
<evidence type="ECO:0000256" key="9">
    <source>
        <dbReference type="ARBA" id="ARBA00049558"/>
    </source>
</evidence>
<evidence type="ECO:0000259" key="12">
    <source>
        <dbReference type="PROSITE" id="PS51747"/>
    </source>
</evidence>
<feature type="active site" description="Proton donor" evidence="10">
    <location>
        <position position="136"/>
    </location>
</feature>
<dbReference type="AlphaFoldDB" id="A0A6P8WC56"/>
<comment type="catalytic activity">
    <reaction evidence="9">
        <text>cytidine + H2O + H(+) = uridine + NH4(+)</text>
        <dbReference type="Rhea" id="RHEA:16069"/>
        <dbReference type="ChEBI" id="CHEBI:15377"/>
        <dbReference type="ChEBI" id="CHEBI:15378"/>
        <dbReference type="ChEBI" id="CHEBI:16704"/>
        <dbReference type="ChEBI" id="CHEBI:17562"/>
        <dbReference type="ChEBI" id="CHEBI:28938"/>
        <dbReference type="EC" id="3.5.4.5"/>
    </reaction>
</comment>
<evidence type="ECO:0000256" key="7">
    <source>
        <dbReference type="ARBA" id="ARBA00022833"/>
    </source>
</evidence>
<sequence length="223" mass="25237">MLQKRKELKKCIKCLDDLQKEVSKRKTYKRLMNYMEQLQELQTEVDKRQGPQDGRYSITESLKLPHPIKLPEYTIRFADLDNCGRELLEDALNARCNAYVPYSKFKVGAAFRTKCGRVFTGCNIENVALTPGSCAERTALVKGISEGFKCYDAGAVVAYHESGFTTPCGVCRQFINEFAKTDIPIYIGQAPEVSSKLPAFNDDDEVLVTSIYHLLPHSFTVFK</sequence>
<proteinExistence type="inferred from homology"/>
<dbReference type="InterPro" id="IPR050202">
    <property type="entry name" value="Cyt/Deoxycyt_deaminase"/>
</dbReference>
<comment type="function">
    <text evidence="2">This enzyme scavenges exogenous and endogenous cytidine and 2'-deoxycytidine for UMP synthesis.</text>
</comment>
<dbReference type="Gene3D" id="3.40.140.10">
    <property type="entry name" value="Cytidine Deaminase, domain 2"/>
    <property type="match status" value="1"/>
</dbReference>
<dbReference type="GeneID" id="117565964"/>
<dbReference type="GO" id="GO:0042802">
    <property type="term" value="F:identical protein binding"/>
    <property type="evidence" value="ECO:0007669"/>
    <property type="project" value="UniProtKB-ARBA"/>
</dbReference>
<dbReference type="Pfam" id="PF00383">
    <property type="entry name" value="dCMP_cyt_deam_1"/>
    <property type="match status" value="1"/>
</dbReference>
<dbReference type="PANTHER" id="PTHR11644">
    <property type="entry name" value="CYTIDINE DEAMINASE"/>
    <property type="match status" value="1"/>
</dbReference>
<dbReference type="InterPro" id="IPR006262">
    <property type="entry name" value="Cyt_deam_tetra"/>
</dbReference>
<comment type="cofactor">
    <cofactor evidence="1 11">
        <name>Zn(2+)</name>
        <dbReference type="ChEBI" id="CHEBI:29105"/>
    </cofactor>
</comment>
<dbReference type="CDD" id="cd01283">
    <property type="entry name" value="cytidine_deaminase"/>
    <property type="match status" value="1"/>
</dbReference>
<feature type="binding site" evidence="11">
    <location>
        <position position="168"/>
    </location>
    <ligand>
        <name>Zn(2+)</name>
        <dbReference type="ChEBI" id="CHEBI:29105"/>
        <note>catalytic</note>
    </ligand>
</feature>
<dbReference type="NCBIfam" id="TIGR01354">
    <property type="entry name" value="cyt_deam_tetra"/>
    <property type="match status" value="1"/>
</dbReference>
<dbReference type="GO" id="GO:0072527">
    <property type="term" value="P:pyrimidine-containing compound metabolic process"/>
    <property type="evidence" value="ECO:0007669"/>
    <property type="project" value="UniProtKB-ARBA"/>
</dbReference>
<dbReference type="FunFam" id="3.40.140.10:FF:000008">
    <property type="entry name" value="Cytidine deaminase"/>
    <property type="match status" value="1"/>
</dbReference>
<keyword evidence="7 11" id="KW-0862">Zinc</keyword>
<keyword evidence="13" id="KW-1185">Reference proteome</keyword>
<evidence type="ECO:0000256" key="5">
    <source>
        <dbReference type="ARBA" id="ARBA00022723"/>
    </source>
</evidence>
<dbReference type="GO" id="GO:0004126">
    <property type="term" value="F:cytidine deaminase activity"/>
    <property type="evidence" value="ECO:0007669"/>
    <property type="project" value="UniProtKB-EC"/>
</dbReference>
<feature type="binding site" evidence="11">
    <location>
        <position position="171"/>
    </location>
    <ligand>
        <name>Zn(2+)</name>
        <dbReference type="ChEBI" id="CHEBI:29105"/>
        <note>catalytic</note>
    </ligand>
</feature>
<dbReference type="GO" id="GO:0005829">
    <property type="term" value="C:cytosol"/>
    <property type="evidence" value="ECO:0007669"/>
    <property type="project" value="TreeGrafter"/>
</dbReference>
<dbReference type="PROSITE" id="PS51747">
    <property type="entry name" value="CYT_DCMP_DEAMINASES_2"/>
    <property type="match status" value="1"/>
</dbReference>
<protein>
    <recommendedName>
        <fullName evidence="4">cytidine deaminase</fullName>
        <ecNumber evidence="4">3.5.4.5</ecNumber>
    </recommendedName>
    <alternativeName>
        <fullName evidence="8">Cytidine aminohydrolase</fullName>
    </alternativeName>
</protein>
<dbReference type="GO" id="GO:0008270">
    <property type="term" value="F:zinc ion binding"/>
    <property type="evidence" value="ECO:0007669"/>
    <property type="project" value="InterPro"/>
</dbReference>
<dbReference type="EC" id="3.5.4.5" evidence="4"/>
<feature type="domain" description="CMP/dCMP-type deaminase" evidence="12">
    <location>
        <begin position="82"/>
        <end position="197"/>
    </location>
</feature>
<accession>A0A6P8WC56</accession>
<comment type="similarity">
    <text evidence="3">Belongs to the cytidine and deoxycytidylate deaminase family.</text>
</comment>
<evidence type="ECO:0000256" key="2">
    <source>
        <dbReference type="ARBA" id="ARBA00003949"/>
    </source>
</evidence>
<gene>
    <name evidence="14" type="primary">LOC117565964</name>
</gene>
<evidence type="ECO:0000256" key="3">
    <source>
        <dbReference type="ARBA" id="ARBA00006576"/>
    </source>
</evidence>
<evidence type="ECO:0000313" key="13">
    <source>
        <dbReference type="Proteomes" id="UP000515160"/>
    </source>
</evidence>
<dbReference type="PANTHER" id="PTHR11644:SF2">
    <property type="entry name" value="CYTIDINE DEAMINASE"/>
    <property type="match status" value="1"/>
</dbReference>
<keyword evidence="5 11" id="KW-0479">Metal-binding</keyword>
<organism evidence="13 14">
    <name type="scientific">Drosophila albomicans</name>
    <name type="common">Fruit fly</name>
    <dbReference type="NCBI Taxonomy" id="7291"/>
    <lineage>
        <taxon>Eukaryota</taxon>
        <taxon>Metazoa</taxon>
        <taxon>Ecdysozoa</taxon>
        <taxon>Arthropoda</taxon>
        <taxon>Hexapoda</taxon>
        <taxon>Insecta</taxon>
        <taxon>Pterygota</taxon>
        <taxon>Neoptera</taxon>
        <taxon>Endopterygota</taxon>
        <taxon>Diptera</taxon>
        <taxon>Brachycera</taxon>
        <taxon>Muscomorpha</taxon>
        <taxon>Ephydroidea</taxon>
        <taxon>Drosophilidae</taxon>
        <taxon>Drosophila</taxon>
    </lineage>
</organism>
<evidence type="ECO:0000313" key="14">
    <source>
        <dbReference type="RefSeq" id="XP_034101251.1"/>
    </source>
</evidence>
<dbReference type="InterPro" id="IPR002125">
    <property type="entry name" value="CMP_dCMP_dom"/>
</dbReference>
<dbReference type="InterPro" id="IPR016193">
    <property type="entry name" value="Cytidine_deaminase-like"/>
</dbReference>
<dbReference type="RefSeq" id="XP_034101251.1">
    <property type="nucleotide sequence ID" value="XM_034245360.2"/>
</dbReference>